<organism evidence="2 3">
    <name type="scientific">Hydra vulgaris</name>
    <name type="common">Hydra</name>
    <name type="synonym">Hydra attenuata</name>
    <dbReference type="NCBI Taxonomy" id="6087"/>
    <lineage>
        <taxon>Eukaryota</taxon>
        <taxon>Metazoa</taxon>
        <taxon>Cnidaria</taxon>
        <taxon>Hydrozoa</taxon>
        <taxon>Hydroidolina</taxon>
        <taxon>Anthoathecata</taxon>
        <taxon>Aplanulata</taxon>
        <taxon>Hydridae</taxon>
        <taxon>Hydra</taxon>
    </lineage>
</organism>
<accession>A0ABM4BBV7</accession>
<dbReference type="PANTHER" id="PTHR34153">
    <property type="entry name" value="SI:CH211-262H13.3-RELATED-RELATED"/>
    <property type="match status" value="1"/>
</dbReference>
<dbReference type="PANTHER" id="PTHR34153:SF2">
    <property type="entry name" value="SI:CH211-262H13.3-RELATED"/>
    <property type="match status" value="1"/>
</dbReference>
<dbReference type="Proteomes" id="UP001652625">
    <property type="component" value="Chromosome 02"/>
</dbReference>
<feature type="region of interest" description="Disordered" evidence="1">
    <location>
        <begin position="157"/>
        <end position="233"/>
    </location>
</feature>
<protein>
    <submittedName>
        <fullName evidence="3">Uncharacterized protein LOC136076818 isoform X2</fullName>
    </submittedName>
</protein>
<evidence type="ECO:0000313" key="3">
    <source>
        <dbReference type="RefSeq" id="XP_065646397.1"/>
    </source>
</evidence>
<evidence type="ECO:0000313" key="2">
    <source>
        <dbReference type="Proteomes" id="UP001652625"/>
    </source>
</evidence>
<feature type="compositionally biased region" description="Polar residues" evidence="1">
    <location>
        <begin position="182"/>
        <end position="233"/>
    </location>
</feature>
<reference evidence="3" key="2">
    <citation type="submission" date="2025-08" db="UniProtKB">
        <authorList>
            <consortium name="RefSeq"/>
        </authorList>
    </citation>
    <scope>IDENTIFICATION</scope>
</reference>
<dbReference type="RefSeq" id="XP_065646397.1">
    <property type="nucleotide sequence ID" value="XM_065790325.1"/>
</dbReference>
<gene>
    <name evidence="3" type="primary">LOC136076818</name>
</gene>
<dbReference type="GeneID" id="136076818"/>
<sequence>MADNSYIATRKRSNPSTSPIKRLYSVVTLNENSFHKKCMVPFHWVEEEEECVYWPPVGEHPLHYYISKWLSPCPNWQQFPLIKVSLIKGTKEMCNACLNIDSELSECPPAGVVLETSKMIREPSPDLVIKRLPKLSCNKIFKSDQCKRRYKAYSNESESCSSDSHSDPSKVAIKQTKKSKYSLPNSHNTATNHNYKSSVSYFQTSASNNNKNQSPRRSPLKQNTSSHSMLNVTSTPCHKDASLSLCQPRSSQTCCFGNYGDPPSSFKLMDQRRMQYGLFMELAAIKAGQAHIVTALERLGRRIEPVDSSFHLTKFDSMEEFEKFDRKLGDENEYTLLVSRLKQLGGQSPSQLVSRCLNELMEKQVQAQFNKMGNKGKKSFKLTLSYKAIVAALVSQTNTREVVDRFIGEHLKRAPRQLAADYE</sequence>
<proteinExistence type="predicted"/>
<evidence type="ECO:0000256" key="1">
    <source>
        <dbReference type="SAM" id="MobiDB-lite"/>
    </source>
</evidence>
<name>A0ABM4BBV7_HYDVU</name>
<reference evidence="2" key="1">
    <citation type="submission" date="2025-05" db="UniProtKB">
        <authorList>
            <consortium name="RefSeq"/>
        </authorList>
    </citation>
    <scope>NUCLEOTIDE SEQUENCE [LARGE SCALE GENOMIC DNA]</scope>
</reference>
<keyword evidence="2" id="KW-1185">Reference proteome</keyword>